<reference evidence="2" key="1">
    <citation type="submission" date="2018-05" db="EMBL/GenBank/DDBJ databases">
        <authorList>
            <person name="Lanie J.A."/>
            <person name="Ng W.-L."/>
            <person name="Kazmierczak K.M."/>
            <person name="Andrzejewski T.M."/>
            <person name="Davidsen T.M."/>
            <person name="Wayne K.J."/>
            <person name="Tettelin H."/>
            <person name="Glass J.I."/>
            <person name="Rusch D."/>
            <person name="Podicherti R."/>
            <person name="Tsui H.-C.T."/>
            <person name="Winkler M.E."/>
        </authorList>
    </citation>
    <scope>NUCLEOTIDE SEQUENCE</scope>
</reference>
<gene>
    <name evidence="2" type="ORF">METZ01_LOCUS91990</name>
</gene>
<dbReference type="AlphaFoldDB" id="A0A381VFJ9"/>
<name>A0A381VFJ9_9ZZZZ</name>
<evidence type="ECO:0000256" key="1">
    <source>
        <dbReference type="SAM" id="MobiDB-lite"/>
    </source>
</evidence>
<organism evidence="2">
    <name type="scientific">marine metagenome</name>
    <dbReference type="NCBI Taxonomy" id="408172"/>
    <lineage>
        <taxon>unclassified sequences</taxon>
        <taxon>metagenomes</taxon>
        <taxon>ecological metagenomes</taxon>
    </lineage>
</organism>
<proteinExistence type="predicted"/>
<evidence type="ECO:0000313" key="2">
    <source>
        <dbReference type="EMBL" id="SVA39136.1"/>
    </source>
</evidence>
<dbReference type="EMBL" id="UINC01008703">
    <property type="protein sequence ID" value="SVA39136.1"/>
    <property type="molecule type" value="Genomic_DNA"/>
</dbReference>
<feature type="region of interest" description="Disordered" evidence="1">
    <location>
        <begin position="20"/>
        <end position="39"/>
    </location>
</feature>
<sequence>MAYYMYVSLKETILGLASVSKEGSPAAEKGSTDDPISQP</sequence>
<accession>A0A381VFJ9</accession>
<protein>
    <submittedName>
        <fullName evidence="2">Uncharacterized protein</fullName>
    </submittedName>
</protein>